<accession>A0A058ZKQ5</accession>
<proteinExistence type="predicted"/>
<gene>
    <name evidence="1" type="ORF">ATO10_07412</name>
</gene>
<dbReference type="Proteomes" id="UP000024836">
    <property type="component" value="Unassembled WGS sequence"/>
</dbReference>
<name>A0A058ZKQ5_9RHOB</name>
<dbReference type="STRING" id="1461693.ATO10_07412"/>
<dbReference type="PROSITE" id="PS51257">
    <property type="entry name" value="PROKAR_LIPOPROTEIN"/>
    <property type="match status" value="1"/>
</dbReference>
<protein>
    <recommendedName>
        <fullName evidence="3">Lipoprotein</fullName>
    </recommendedName>
</protein>
<evidence type="ECO:0008006" key="3">
    <source>
        <dbReference type="Google" id="ProtNLM"/>
    </source>
</evidence>
<organism evidence="1 2">
    <name type="scientific">Actibacterium atlanticum</name>
    <dbReference type="NCBI Taxonomy" id="1461693"/>
    <lineage>
        <taxon>Bacteria</taxon>
        <taxon>Pseudomonadati</taxon>
        <taxon>Pseudomonadota</taxon>
        <taxon>Alphaproteobacteria</taxon>
        <taxon>Rhodobacterales</taxon>
        <taxon>Roseobacteraceae</taxon>
        <taxon>Actibacterium</taxon>
    </lineage>
</organism>
<comment type="caution">
    <text evidence="1">The sequence shown here is derived from an EMBL/GenBank/DDBJ whole genome shotgun (WGS) entry which is preliminary data.</text>
</comment>
<evidence type="ECO:0000313" key="2">
    <source>
        <dbReference type="Proteomes" id="UP000024836"/>
    </source>
</evidence>
<dbReference type="EMBL" id="AQQY01000004">
    <property type="protein sequence ID" value="KCV82199.1"/>
    <property type="molecule type" value="Genomic_DNA"/>
</dbReference>
<keyword evidence="2" id="KW-1185">Reference proteome</keyword>
<reference evidence="1 2" key="1">
    <citation type="submission" date="2013-04" db="EMBL/GenBank/DDBJ databases">
        <title>Shimia sp. 22II-S11-Z10 Genome Sequencing.</title>
        <authorList>
            <person name="Lai Q."/>
            <person name="Li G."/>
            <person name="Shao Z."/>
        </authorList>
    </citation>
    <scope>NUCLEOTIDE SEQUENCE [LARGE SCALE GENOMIC DNA]</scope>
    <source>
        <strain evidence="2">22II-S11-Z10</strain>
    </source>
</reference>
<dbReference type="AlphaFoldDB" id="A0A058ZKQ5"/>
<evidence type="ECO:0000313" key="1">
    <source>
        <dbReference type="EMBL" id="KCV82199.1"/>
    </source>
</evidence>
<sequence length="102" mass="11101">MRVCWIIGVCLGLAACNSPGREMWGVAPVQVTVDGSTFSVYIHNGQAEAIRTNFEYRKGILERGHTAIERASGCEIVPGSFDGDPARMVAKLHCGPFDFDLE</sequence>